<organism evidence="1 2">
    <name type="scientific">Rotaria sordida</name>
    <dbReference type="NCBI Taxonomy" id="392033"/>
    <lineage>
        <taxon>Eukaryota</taxon>
        <taxon>Metazoa</taxon>
        <taxon>Spiralia</taxon>
        <taxon>Gnathifera</taxon>
        <taxon>Rotifera</taxon>
        <taxon>Eurotatoria</taxon>
        <taxon>Bdelloidea</taxon>
        <taxon>Philodinida</taxon>
        <taxon>Philodinidae</taxon>
        <taxon>Rotaria</taxon>
    </lineage>
</organism>
<dbReference type="Proteomes" id="UP000663823">
    <property type="component" value="Unassembled WGS sequence"/>
</dbReference>
<sequence>VGIIIAATSINAISNPANTGALQQQQQQQHSFDIAAAALRFL</sequence>
<dbReference type="AlphaFoldDB" id="A0A820CRP6"/>
<dbReference type="EMBL" id="CAJOAX010026583">
    <property type="protein sequence ID" value="CAF4227334.1"/>
    <property type="molecule type" value="Genomic_DNA"/>
</dbReference>
<reference evidence="1" key="1">
    <citation type="submission" date="2021-02" db="EMBL/GenBank/DDBJ databases">
        <authorList>
            <person name="Nowell W R."/>
        </authorList>
    </citation>
    <scope>NUCLEOTIDE SEQUENCE</scope>
</reference>
<evidence type="ECO:0000313" key="2">
    <source>
        <dbReference type="Proteomes" id="UP000663823"/>
    </source>
</evidence>
<accession>A0A820CRP6</accession>
<feature type="non-terminal residue" evidence="1">
    <location>
        <position position="1"/>
    </location>
</feature>
<protein>
    <submittedName>
        <fullName evidence="1">Uncharacterized protein</fullName>
    </submittedName>
</protein>
<gene>
    <name evidence="1" type="ORF">OTI717_LOCUS39602</name>
</gene>
<proteinExistence type="predicted"/>
<evidence type="ECO:0000313" key="1">
    <source>
        <dbReference type="EMBL" id="CAF4227334.1"/>
    </source>
</evidence>
<name>A0A820CRP6_9BILA</name>
<comment type="caution">
    <text evidence="1">The sequence shown here is derived from an EMBL/GenBank/DDBJ whole genome shotgun (WGS) entry which is preliminary data.</text>
</comment>